<dbReference type="InterPro" id="IPR013783">
    <property type="entry name" value="Ig-like_fold"/>
</dbReference>
<dbReference type="AlphaFoldDB" id="A0A1I5XNK7"/>
<name>A0A1I5XNK7_9BACT</name>
<accession>A0A1I5XNK7</accession>
<evidence type="ECO:0000313" key="3">
    <source>
        <dbReference type="Proteomes" id="UP000199031"/>
    </source>
</evidence>
<proteinExistence type="predicted"/>
<evidence type="ECO:0008006" key="4">
    <source>
        <dbReference type="Google" id="ProtNLM"/>
    </source>
</evidence>
<dbReference type="InterPro" id="IPR011467">
    <property type="entry name" value="DUF1573"/>
</dbReference>
<sequence>MKILLSCIAALLFITGANAQSDSINVFKATTHSFGKIKQHVPATTEFSFTNNTGKPLIIETAVAECGCTTPEYPKTPIQQGKNGAIKVTYNAESPGKFTKRVTVKFLNVKYPVILTIDGDVETKS</sequence>
<evidence type="ECO:0000313" key="2">
    <source>
        <dbReference type="EMBL" id="SFQ33500.1"/>
    </source>
</evidence>
<dbReference type="PANTHER" id="PTHR37833">
    <property type="entry name" value="LIPOPROTEIN-RELATED"/>
    <property type="match status" value="1"/>
</dbReference>
<gene>
    <name evidence="2" type="ORF">SAMN05444277_10969</name>
</gene>
<dbReference type="Proteomes" id="UP000199031">
    <property type="component" value="Unassembled WGS sequence"/>
</dbReference>
<dbReference type="Pfam" id="PF07610">
    <property type="entry name" value="DUF1573"/>
    <property type="match status" value="1"/>
</dbReference>
<organism evidence="2 3">
    <name type="scientific">Parafilimonas terrae</name>
    <dbReference type="NCBI Taxonomy" id="1465490"/>
    <lineage>
        <taxon>Bacteria</taxon>
        <taxon>Pseudomonadati</taxon>
        <taxon>Bacteroidota</taxon>
        <taxon>Chitinophagia</taxon>
        <taxon>Chitinophagales</taxon>
        <taxon>Chitinophagaceae</taxon>
        <taxon>Parafilimonas</taxon>
    </lineage>
</organism>
<feature type="chain" id="PRO_5011561611" description="DUF1573 domain-containing protein" evidence="1">
    <location>
        <begin position="20"/>
        <end position="125"/>
    </location>
</feature>
<protein>
    <recommendedName>
        <fullName evidence="4">DUF1573 domain-containing protein</fullName>
    </recommendedName>
</protein>
<keyword evidence="3" id="KW-1185">Reference proteome</keyword>
<keyword evidence="1" id="KW-0732">Signal</keyword>
<dbReference type="EMBL" id="FOXQ01000009">
    <property type="protein sequence ID" value="SFQ33500.1"/>
    <property type="molecule type" value="Genomic_DNA"/>
</dbReference>
<evidence type="ECO:0000256" key="1">
    <source>
        <dbReference type="SAM" id="SignalP"/>
    </source>
</evidence>
<dbReference type="STRING" id="1465490.SAMN05444277_10969"/>
<dbReference type="RefSeq" id="WP_090659979.1">
    <property type="nucleotide sequence ID" value="NZ_FOXQ01000009.1"/>
</dbReference>
<dbReference type="PANTHER" id="PTHR37833:SF1">
    <property type="entry name" value="SIGNAL PEPTIDE PROTEIN"/>
    <property type="match status" value="1"/>
</dbReference>
<reference evidence="2 3" key="1">
    <citation type="submission" date="2016-10" db="EMBL/GenBank/DDBJ databases">
        <authorList>
            <person name="de Groot N.N."/>
        </authorList>
    </citation>
    <scope>NUCLEOTIDE SEQUENCE [LARGE SCALE GENOMIC DNA]</scope>
    <source>
        <strain evidence="2 3">DSM 28286</strain>
    </source>
</reference>
<dbReference type="OrthoDB" id="826619at2"/>
<feature type="signal peptide" evidence="1">
    <location>
        <begin position="1"/>
        <end position="19"/>
    </location>
</feature>
<dbReference type="Gene3D" id="2.60.40.10">
    <property type="entry name" value="Immunoglobulins"/>
    <property type="match status" value="1"/>
</dbReference>